<keyword evidence="3" id="KW-0479">Metal-binding</keyword>
<dbReference type="Gene3D" id="3.30.2010.10">
    <property type="entry name" value="Metalloproteases ('zincins'), catalytic domain"/>
    <property type="match status" value="1"/>
</dbReference>
<dbReference type="GO" id="GO:0004222">
    <property type="term" value="F:metalloendopeptidase activity"/>
    <property type="evidence" value="ECO:0007669"/>
    <property type="project" value="InterPro"/>
</dbReference>
<evidence type="ECO:0000256" key="6">
    <source>
        <dbReference type="ARBA" id="ARBA00023049"/>
    </source>
</evidence>
<dbReference type="PANTHER" id="PTHR22726">
    <property type="entry name" value="METALLOENDOPEPTIDASE OMA1"/>
    <property type="match status" value="1"/>
</dbReference>
<dbReference type="PANTHER" id="PTHR22726:SF1">
    <property type="entry name" value="METALLOENDOPEPTIDASE OMA1, MITOCHONDRIAL"/>
    <property type="match status" value="1"/>
</dbReference>
<evidence type="ECO:0000256" key="3">
    <source>
        <dbReference type="ARBA" id="ARBA00022723"/>
    </source>
</evidence>
<dbReference type="GO" id="GO:0051603">
    <property type="term" value="P:proteolysis involved in protein catabolic process"/>
    <property type="evidence" value="ECO:0007669"/>
    <property type="project" value="TreeGrafter"/>
</dbReference>
<keyword evidence="4" id="KW-0378">Hydrolase</keyword>
<evidence type="ECO:0000256" key="4">
    <source>
        <dbReference type="ARBA" id="ARBA00022801"/>
    </source>
</evidence>
<dbReference type="Proteomes" id="UP000038011">
    <property type="component" value="Unassembled WGS sequence"/>
</dbReference>
<dbReference type="AlphaFoldDB" id="A0A0N0E7X6"/>
<dbReference type="GO" id="GO:0016020">
    <property type="term" value="C:membrane"/>
    <property type="evidence" value="ECO:0007669"/>
    <property type="project" value="TreeGrafter"/>
</dbReference>
<dbReference type="STRING" id="1514904.SU32_07375"/>
<keyword evidence="5" id="KW-0862">Zinc</keyword>
<keyword evidence="7" id="KW-0732">Signal</keyword>
<feature type="chain" id="PRO_5005847333" evidence="7">
    <location>
        <begin position="34"/>
        <end position="467"/>
    </location>
</feature>
<dbReference type="PATRIC" id="fig|1514904.3.peg.3512"/>
<organism evidence="9 10">
    <name type="scientific">Ahrensia marina</name>
    <dbReference type="NCBI Taxonomy" id="1514904"/>
    <lineage>
        <taxon>Bacteria</taxon>
        <taxon>Pseudomonadati</taxon>
        <taxon>Pseudomonadota</taxon>
        <taxon>Alphaproteobacteria</taxon>
        <taxon>Hyphomicrobiales</taxon>
        <taxon>Ahrensiaceae</taxon>
        <taxon>Ahrensia</taxon>
    </lineage>
</organism>
<dbReference type="GO" id="GO:0046872">
    <property type="term" value="F:metal ion binding"/>
    <property type="evidence" value="ECO:0007669"/>
    <property type="project" value="UniProtKB-KW"/>
</dbReference>
<dbReference type="SUPFAM" id="SSF48452">
    <property type="entry name" value="TPR-like"/>
    <property type="match status" value="1"/>
</dbReference>
<keyword evidence="10" id="KW-1185">Reference proteome</keyword>
<reference evidence="9 10" key="1">
    <citation type="submission" date="2015-01" db="EMBL/GenBank/DDBJ databases">
        <title>Ahrensia donghaiensis sp. nov., a novel dimethylsulphoniopropionate-cleavage bacterium isolated from seawater and emended descriptions of the genus Ahrensia and Ahrensia kielensis.</title>
        <authorList>
            <person name="Liu J."/>
        </authorList>
    </citation>
    <scope>NUCLEOTIDE SEQUENCE [LARGE SCALE GENOMIC DNA]</scope>
    <source>
        <strain evidence="9 10">LZD062</strain>
    </source>
</reference>
<dbReference type="InterPro" id="IPR001915">
    <property type="entry name" value="Peptidase_M48"/>
</dbReference>
<evidence type="ECO:0000256" key="5">
    <source>
        <dbReference type="ARBA" id="ARBA00022833"/>
    </source>
</evidence>
<comment type="caution">
    <text evidence="9">The sequence shown here is derived from an EMBL/GenBank/DDBJ whole genome shotgun (WGS) entry which is preliminary data.</text>
</comment>
<dbReference type="Pfam" id="PF01435">
    <property type="entry name" value="Peptidase_M48"/>
    <property type="match status" value="1"/>
</dbReference>
<evidence type="ECO:0000313" key="10">
    <source>
        <dbReference type="Proteomes" id="UP000038011"/>
    </source>
</evidence>
<name>A0A0N0E7X6_9HYPH</name>
<dbReference type="CDD" id="cd07324">
    <property type="entry name" value="M48C_Oma1-like"/>
    <property type="match status" value="1"/>
</dbReference>
<evidence type="ECO:0000313" key="9">
    <source>
        <dbReference type="EMBL" id="KPB01711.1"/>
    </source>
</evidence>
<keyword evidence="2" id="KW-0645">Protease</keyword>
<proteinExistence type="predicted"/>
<gene>
    <name evidence="9" type="ORF">SU32_07375</name>
</gene>
<evidence type="ECO:0000256" key="1">
    <source>
        <dbReference type="ARBA" id="ARBA00001947"/>
    </source>
</evidence>
<accession>A0A0N0E7X6</accession>
<dbReference type="InterPro" id="IPR011990">
    <property type="entry name" value="TPR-like_helical_dom_sf"/>
</dbReference>
<feature type="signal peptide" evidence="7">
    <location>
        <begin position="1"/>
        <end position="33"/>
    </location>
</feature>
<evidence type="ECO:0000256" key="7">
    <source>
        <dbReference type="SAM" id="SignalP"/>
    </source>
</evidence>
<keyword evidence="6" id="KW-0482">Metalloprotease</keyword>
<dbReference type="EMBL" id="JXMU01000009">
    <property type="protein sequence ID" value="KPB01711.1"/>
    <property type="molecule type" value="Genomic_DNA"/>
</dbReference>
<evidence type="ECO:0000256" key="2">
    <source>
        <dbReference type="ARBA" id="ARBA00022670"/>
    </source>
</evidence>
<comment type="cofactor">
    <cofactor evidence="1">
        <name>Zn(2+)</name>
        <dbReference type="ChEBI" id="CHEBI:29105"/>
    </cofactor>
</comment>
<sequence length="467" mass="50710">MERLCQLVKTGFKSLWRKSLVAGLIAVSVSATALQPAHAQRNLPIVRDAEIEALLNDYVVPLLKVAGIRRNRVDVVLVNAKSFNAFVSGTKIFVNLGAIVDSDTPNELIGVLAHEIGHLAGGHQDRLRQQLDRAQTIAVVSSILGAATVIAAASQRNGAGARAGAGIAMGGTELAQRGLFAYQRTEELAADRAAVDYLNATKQSSKGILKTFERFHKDLSLVRDRINPYRLSHPLPRERIAALEILAQQSPYFNKQDASSLQVRHDKARAKILAYTYGPNAAENAFSNAKGSVAHQYGQAISTFLYRNPRNAIPMIDKLIRSSPNNAYYHEIKGEIMLQAQDAKGAVKAFSDAVRIDGARSPTMMVGLGHALVLSGSEEDLRRAVGELEVAISLDPANSNAHRHLAMAYGRLGDTGSADLATAEAQFYAGQYKSAKQFAARAKRAFPKNAPQWLRADDILRFKNPKS</sequence>
<protein>
    <submittedName>
        <fullName evidence="9">Peptidase</fullName>
    </submittedName>
</protein>
<evidence type="ECO:0000259" key="8">
    <source>
        <dbReference type="Pfam" id="PF01435"/>
    </source>
</evidence>
<dbReference type="InterPro" id="IPR051156">
    <property type="entry name" value="Mito/Outer_Membr_Metalloprot"/>
</dbReference>
<feature type="domain" description="Peptidase M48" evidence="8">
    <location>
        <begin position="59"/>
        <end position="244"/>
    </location>
</feature>
<dbReference type="Gene3D" id="1.25.40.10">
    <property type="entry name" value="Tetratricopeptide repeat domain"/>
    <property type="match status" value="2"/>
</dbReference>